<sequence>MEKKSGEKEAKSGNNKKRKAAESDEDEEIEEEKPTVPKQSRKRAKIGAAAKKADSTIPDKFADLDNWSDED</sequence>
<feature type="compositionally biased region" description="Basic and acidic residues" evidence="1">
    <location>
        <begin position="1"/>
        <end position="11"/>
    </location>
</feature>
<organism evidence="2 3">
    <name type="scientific">Caenorhabditis angaria</name>
    <dbReference type="NCBI Taxonomy" id="860376"/>
    <lineage>
        <taxon>Eukaryota</taxon>
        <taxon>Metazoa</taxon>
        <taxon>Ecdysozoa</taxon>
        <taxon>Nematoda</taxon>
        <taxon>Chromadorea</taxon>
        <taxon>Rhabditida</taxon>
        <taxon>Rhabditina</taxon>
        <taxon>Rhabditomorpha</taxon>
        <taxon>Rhabditoidea</taxon>
        <taxon>Rhabditidae</taxon>
        <taxon>Peloderinae</taxon>
        <taxon>Caenorhabditis</taxon>
    </lineage>
</organism>
<protein>
    <submittedName>
        <fullName evidence="2">Uncharacterized protein</fullName>
    </submittedName>
</protein>
<feature type="region of interest" description="Disordered" evidence="1">
    <location>
        <begin position="1"/>
        <end position="71"/>
    </location>
</feature>
<dbReference type="EMBL" id="CANHGI010000002">
    <property type="protein sequence ID" value="CAI5443307.1"/>
    <property type="molecule type" value="Genomic_DNA"/>
</dbReference>
<name>A0A9P1IHI4_9PELO</name>
<proteinExistence type="predicted"/>
<reference evidence="2" key="1">
    <citation type="submission" date="2022-11" db="EMBL/GenBank/DDBJ databases">
        <authorList>
            <person name="Kikuchi T."/>
        </authorList>
    </citation>
    <scope>NUCLEOTIDE SEQUENCE</scope>
    <source>
        <strain evidence="2">PS1010</strain>
    </source>
</reference>
<keyword evidence="3" id="KW-1185">Reference proteome</keyword>
<evidence type="ECO:0000313" key="2">
    <source>
        <dbReference type="EMBL" id="CAI5443307.1"/>
    </source>
</evidence>
<dbReference type="AlphaFoldDB" id="A0A9P1IHI4"/>
<comment type="caution">
    <text evidence="2">The sequence shown here is derived from an EMBL/GenBank/DDBJ whole genome shotgun (WGS) entry which is preliminary data.</text>
</comment>
<accession>A0A9P1IHI4</accession>
<gene>
    <name evidence="2" type="ORF">CAMP_LOCUS5944</name>
</gene>
<dbReference type="Proteomes" id="UP001152747">
    <property type="component" value="Unassembled WGS sequence"/>
</dbReference>
<evidence type="ECO:0000256" key="1">
    <source>
        <dbReference type="SAM" id="MobiDB-lite"/>
    </source>
</evidence>
<evidence type="ECO:0000313" key="3">
    <source>
        <dbReference type="Proteomes" id="UP001152747"/>
    </source>
</evidence>